<dbReference type="Pfam" id="PF05938">
    <property type="entry name" value="Self-incomp_S1"/>
    <property type="match status" value="1"/>
</dbReference>
<dbReference type="AlphaFoldDB" id="A0AAP0I7E6"/>
<dbReference type="PANTHER" id="PTHR31232">
    <property type="match status" value="1"/>
</dbReference>
<keyword evidence="5" id="KW-0732">Signal</keyword>
<keyword evidence="3 6" id="KW-0713">Self-incompatibility</keyword>
<sequence length="248" mass="28394">MALVLVTGCNCGSFVDAAYEVDNLFQVNATVRVRSEINGNHVLIVHCKSKDDDLSARYLSYKQQFDWTFKTILFGNTLFWCYMSWRDSNGKLYEGSFDVYDNEEIPCGPLNHCVLEYVADNHHVILNNDSELGKKGEVWVWNLPLCNSKLTSSSSLALLCRSSVHSKTLTEKTSSSTYHCPSSSAGAAQVVQELDGQWYVEDDVFSVRVFEWTELRQRRAKDDDEVSFELQRGELRTTKDSRDEQRRE</sequence>
<accession>A0AAP0I7E6</accession>
<evidence type="ECO:0000256" key="6">
    <source>
        <dbReference type="RuleBase" id="RU367044"/>
    </source>
</evidence>
<comment type="similarity">
    <text evidence="2 6">Belongs to the plant self-incompatibility (S1) protein family.</text>
</comment>
<dbReference type="InterPro" id="IPR010264">
    <property type="entry name" value="Self-incomp_S1"/>
</dbReference>
<keyword evidence="8" id="KW-1185">Reference proteome</keyword>
<comment type="caution">
    <text evidence="7">The sequence shown here is derived from an EMBL/GenBank/DDBJ whole genome shotgun (WGS) entry which is preliminary data.</text>
</comment>
<evidence type="ECO:0000256" key="5">
    <source>
        <dbReference type="ARBA" id="ARBA00022729"/>
    </source>
</evidence>
<dbReference type="EMBL" id="JBBNAE010000007">
    <property type="protein sequence ID" value="KAK9110068.1"/>
    <property type="molecule type" value="Genomic_DNA"/>
</dbReference>
<name>A0AAP0I7E6_9MAGN</name>
<comment type="subcellular location">
    <subcellularLocation>
        <location evidence="1 6">Secreted</location>
    </subcellularLocation>
</comment>
<reference evidence="7 8" key="1">
    <citation type="submission" date="2024-01" db="EMBL/GenBank/DDBJ databases">
        <title>Genome assemblies of Stephania.</title>
        <authorList>
            <person name="Yang L."/>
        </authorList>
    </citation>
    <scope>NUCLEOTIDE SEQUENCE [LARGE SCALE GENOMIC DNA]</scope>
    <source>
        <strain evidence="7">QJT</strain>
        <tissue evidence="7">Leaf</tissue>
    </source>
</reference>
<evidence type="ECO:0000313" key="8">
    <source>
        <dbReference type="Proteomes" id="UP001417504"/>
    </source>
</evidence>
<evidence type="ECO:0000256" key="3">
    <source>
        <dbReference type="ARBA" id="ARBA00022471"/>
    </source>
</evidence>
<evidence type="ECO:0000256" key="4">
    <source>
        <dbReference type="ARBA" id="ARBA00022525"/>
    </source>
</evidence>
<protein>
    <recommendedName>
        <fullName evidence="6">S-protein homolog</fullName>
    </recommendedName>
</protein>
<gene>
    <name evidence="7" type="ORF">Sjap_018128</name>
</gene>
<evidence type="ECO:0000256" key="2">
    <source>
        <dbReference type="ARBA" id="ARBA00005581"/>
    </source>
</evidence>
<proteinExistence type="inferred from homology"/>
<dbReference type="GO" id="GO:0060320">
    <property type="term" value="P:rejection of self pollen"/>
    <property type="evidence" value="ECO:0007669"/>
    <property type="project" value="UniProtKB-KW"/>
</dbReference>
<organism evidence="7 8">
    <name type="scientific">Stephania japonica</name>
    <dbReference type="NCBI Taxonomy" id="461633"/>
    <lineage>
        <taxon>Eukaryota</taxon>
        <taxon>Viridiplantae</taxon>
        <taxon>Streptophyta</taxon>
        <taxon>Embryophyta</taxon>
        <taxon>Tracheophyta</taxon>
        <taxon>Spermatophyta</taxon>
        <taxon>Magnoliopsida</taxon>
        <taxon>Ranunculales</taxon>
        <taxon>Menispermaceae</taxon>
        <taxon>Menispermoideae</taxon>
        <taxon>Cissampelideae</taxon>
        <taxon>Stephania</taxon>
    </lineage>
</organism>
<dbReference type="GO" id="GO:0005576">
    <property type="term" value="C:extracellular region"/>
    <property type="evidence" value="ECO:0007669"/>
    <property type="project" value="UniProtKB-SubCell"/>
</dbReference>
<evidence type="ECO:0000313" key="7">
    <source>
        <dbReference type="EMBL" id="KAK9110068.1"/>
    </source>
</evidence>
<evidence type="ECO:0000256" key="1">
    <source>
        <dbReference type="ARBA" id="ARBA00004613"/>
    </source>
</evidence>
<dbReference type="Proteomes" id="UP001417504">
    <property type="component" value="Unassembled WGS sequence"/>
</dbReference>
<dbReference type="PANTHER" id="PTHR31232:SF156">
    <property type="entry name" value="PLANT SELF-INCOMPATIBILITY PROTEIN S1 FAMILY-RELATED"/>
    <property type="match status" value="1"/>
</dbReference>
<keyword evidence="4 6" id="KW-0964">Secreted</keyword>